<gene>
    <name evidence="2" type="ORF">SNR37_000354</name>
</gene>
<dbReference type="Proteomes" id="UP001310248">
    <property type="component" value="Unassembled WGS sequence"/>
</dbReference>
<dbReference type="GO" id="GO:0016787">
    <property type="term" value="F:hydrolase activity"/>
    <property type="evidence" value="ECO:0007669"/>
    <property type="project" value="UniProtKB-KW"/>
</dbReference>
<dbReference type="InterPro" id="IPR051044">
    <property type="entry name" value="MAG_DAG_Lipase"/>
</dbReference>
<evidence type="ECO:0000313" key="2">
    <source>
        <dbReference type="EMBL" id="MEE1675032.1"/>
    </source>
</evidence>
<dbReference type="InterPro" id="IPR029058">
    <property type="entry name" value="AB_hydrolase_fold"/>
</dbReference>
<dbReference type="SUPFAM" id="SSF53474">
    <property type="entry name" value="alpha/beta-Hydrolases"/>
    <property type="match status" value="1"/>
</dbReference>
<evidence type="ECO:0000259" key="1">
    <source>
        <dbReference type="Pfam" id="PF12146"/>
    </source>
</evidence>
<organism evidence="2 3">
    <name type="scientific">Agarivorans aestuarii</name>
    <dbReference type="NCBI Taxonomy" id="1563703"/>
    <lineage>
        <taxon>Bacteria</taxon>
        <taxon>Pseudomonadati</taxon>
        <taxon>Pseudomonadota</taxon>
        <taxon>Gammaproteobacteria</taxon>
        <taxon>Alteromonadales</taxon>
        <taxon>Alteromonadaceae</taxon>
        <taxon>Agarivorans</taxon>
    </lineage>
</organism>
<proteinExistence type="predicted"/>
<keyword evidence="2" id="KW-0378">Hydrolase</keyword>
<sequence length="334" mass="37385">MSTSTYQLSQEHELDTVYPEKIQSYWNQHASEASFVGALGLNIKYLKLPAPFPSDKVIVVSPGRTEAYLKYDELAYDLSQQGYDVLIIDHRGQGLSERESQRWQPGDVASFQYYIDDLAKLIEQQDLLNHYQQRFILAHSMGGAIAAHYLQQFPDTFTAAALSAPMFGINLGLLPKAIATSLAACMSKLEQQFKRGPYYAVGQSDYKHCSFKSNHLTHSQQRFKQMQAVYSAHPKIQLGGPTNRWLHQSFTAMQQIIERANTISVPLLLLQAEQDEIVTAAGQRAFFQGLGSASAAASQFKIIAGAKHEILFESDSMRNPALSSILDFFEQHAN</sequence>
<dbReference type="Pfam" id="PF12146">
    <property type="entry name" value="Hydrolase_4"/>
    <property type="match status" value="1"/>
</dbReference>
<feature type="domain" description="Serine aminopeptidase S33" evidence="1">
    <location>
        <begin position="54"/>
        <end position="315"/>
    </location>
</feature>
<keyword evidence="3" id="KW-1185">Reference proteome</keyword>
<comment type="caution">
    <text evidence="2">The sequence shown here is derived from an EMBL/GenBank/DDBJ whole genome shotgun (WGS) entry which is preliminary data.</text>
</comment>
<dbReference type="EMBL" id="JAYDYW010000011">
    <property type="protein sequence ID" value="MEE1675032.1"/>
    <property type="molecule type" value="Genomic_DNA"/>
</dbReference>
<evidence type="ECO:0000313" key="3">
    <source>
        <dbReference type="Proteomes" id="UP001310248"/>
    </source>
</evidence>
<dbReference type="InterPro" id="IPR022742">
    <property type="entry name" value="Hydrolase_4"/>
</dbReference>
<dbReference type="PANTHER" id="PTHR11614">
    <property type="entry name" value="PHOSPHOLIPASE-RELATED"/>
    <property type="match status" value="1"/>
</dbReference>
<dbReference type="RefSeq" id="WP_329776029.1">
    <property type="nucleotide sequence ID" value="NZ_JAYDYW010000011.1"/>
</dbReference>
<reference evidence="2 3" key="2">
    <citation type="submission" date="2023-12" db="EMBL/GenBank/DDBJ databases">
        <authorList>
            <consortium name="Cladostephus spongiosus"/>
            <person name="Lorente B."/>
            <person name="Cabral C."/>
            <person name="Frias J."/>
            <person name="Faria J."/>
            <person name="Toubarro D."/>
        </authorList>
    </citation>
    <scope>NUCLEOTIDE SEQUENCE [LARGE SCALE GENOMIC DNA]</scope>
    <source>
        <strain evidence="2 3">ZMCS4</strain>
    </source>
</reference>
<accession>A0ABU7G737</accession>
<reference evidence="3" key="1">
    <citation type="submission" date="2023-07" db="EMBL/GenBank/DDBJ databases">
        <title>Draft genome sequence of Agarivorans aestuarii strain ZMCS4, a CAZymes producing bacteria isolated from the marine brown algae Clodostephus spongiosus.</title>
        <authorList>
            <person name="Lorente B."/>
            <person name="Cabral C."/>
            <person name="Frias J."/>
            <person name="Faria J."/>
            <person name="Toubarro D."/>
        </authorList>
    </citation>
    <scope>NUCLEOTIDE SEQUENCE [LARGE SCALE GENOMIC DNA]</scope>
    <source>
        <strain evidence="3">ZMCS4</strain>
    </source>
</reference>
<protein>
    <submittedName>
        <fullName evidence="2">Alpha/beta fold hydrolase</fullName>
    </submittedName>
</protein>
<dbReference type="Gene3D" id="3.40.50.1820">
    <property type="entry name" value="alpha/beta hydrolase"/>
    <property type="match status" value="1"/>
</dbReference>
<name>A0ABU7G737_9ALTE</name>